<dbReference type="AlphaFoldDB" id="A0AAD4WEK0"/>
<evidence type="ECO:0000256" key="1">
    <source>
        <dbReference type="SAM" id="MobiDB-lite"/>
    </source>
</evidence>
<dbReference type="Proteomes" id="UP001054821">
    <property type="component" value="Chromosome 2"/>
</dbReference>
<evidence type="ECO:0000313" key="2">
    <source>
        <dbReference type="EMBL" id="KAI5342060.1"/>
    </source>
</evidence>
<reference evidence="2 3" key="1">
    <citation type="journal article" date="2022" name="G3 (Bethesda)">
        <title>Whole-genome sequence and methylome profiling of the almond [Prunus dulcis (Mill.) D.A. Webb] cultivar 'Nonpareil'.</title>
        <authorList>
            <person name="D'Amico-Willman K.M."/>
            <person name="Ouma W.Z."/>
            <person name="Meulia T."/>
            <person name="Sideli G.M."/>
            <person name="Gradziel T.M."/>
            <person name="Fresnedo-Ramirez J."/>
        </authorList>
    </citation>
    <scope>NUCLEOTIDE SEQUENCE [LARGE SCALE GENOMIC DNA]</scope>
    <source>
        <strain evidence="2">Clone GOH B32 T37-40</strain>
    </source>
</reference>
<sequence>MLLVSVSILVTDSESEEYSEDPKTLTPDFSAFSGVNCSSISSIFLIVSFLSRGGGCKGVSSRDVSLGLTRFTEFSDSTLGVIESSLCNGPVHFDCYPDFTLQQLPTPDQSQRHVPAKHSFAASSSTLERDLELEKAMIDFKPESLRKTSQVTQPCYGQVPEDKSDSPESPTQSDFLVENLAAVDNQLRPLNKKFEIDRKRLNRHLKAPKNQSRRDNYHQAYPDSKHREQIFSEWKDYMRSVGAFCSSSLTNGLGLP</sequence>
<accession>A0AAD4WEK0</accession>
<dbReference type="EMBL" id="JAJFAZ020000002">
    <property type="protein sequence ID" value="KAI5342060.1"/>
    <property type="molecule type" value="Genomic_DNA"/>
</dbReference>
<organism evidence="2 3">
    <name type="scientific">Prunus dulcis</name>
    <name type="common">Almond</name>
    <name type="synonym">Amygdalus dulcis</name>
    <dbReference type="NCBI Taxonomy" id="3755"/>
    <lineage>
        <taxon>Eukaryota</taxon>
        <taxon>Viridiplantae</taxon>
        <taxon>Streptophyta</taxon>
        <taxon>Embryophyta</taxon>
        <taxon>Tracheophyta</taxon>
        <taxon>Spermatophyta</taxon>
        <taxon>Magnoliopsida</taxon>
        <taxon>eudicotyledons</taxon>
        <taxon>Gunneridae</taxon>
        <taxon>Pentapetalae</taxon>
        <taxon>rosids</taxon>
        <taxon>fabids</taxon>
        <taxon>Rosales</taxon>
        <taxon>Rosaceae</taxon>
        <taxon>Amygdaloideae</taxon>
        <taxon>Amygdaleae</taxon>
        <taxon>Prunus</taxon>
    </lineage>
</organism>
<evidence type="ECO:0000313" key="3">
    <source>
        <dbReference type="Proteomes" id="UP001054821"/>
    </source>
</evidence>
<proteinExistence type="predicted"/>
<protein>
    <submittedName>
        <fullName evidence="2">Uncharacterized protein</fullName>
    </submittedName>
</protein>
<feature type="region of interest" description="Disordered" evidence="1">
    <location>
        <begin position="149"/>
        <end position="172"/>
    </location>
</feature>
<gene>
    <name evidence="2" type="ORF">L3X38_009935</name>
</gene>
<name>A0AAD4WEK0_PRUDU</name>
<comment type="caution">
    <text evidence="2">The sequence shown here is derived from an EMBL/GenBank/DDBJ whole genome shotgun (WGS) entry which is preliminary data.</text>
</comment>
<keyword evidence="3" id="KW-1185">Reference proteome</keyword>